<name>A0ACC3B2F9_9EURO</name>
<dbReference type="EMBL" id="JAOPJF010000031">
    <property type="protein sequence ID" value="KAK1144317.1"/>
    <property type="molecule type" value="Genomic_DNA"/>
</dbReference>
<keyword evidence="2" id="KW-1185">Reference proteome</keyword>
<gene>
    <name evidence="1" type="ORF">N8T08_005469</name>
</gene>
<comment type="caution">
    <text evidence="1">The sequence shown here is derived from an EMBL/GenBank/DDBJ whole genome shotgun (WGS) entry which is preliminary data.</text>
</comment>
<sequence length="489" mass="53626">MLGGSGLQGRGVVPAIARQRLATFSRSSRSMSSFRPQTSGFAARYGKLNQSLAGQRSWRPASAIPTISSARFNSSSSASNTAATENASDLSDLSVDKINSIPEKIGYLKDVGLDYGWGPSSLMEYVIEHFHVWTGLPWWASIIGTGLLVRLALLKPMLGAADTSTRLNNIKPVLNPIRTQMTQAMREGNTTRAQELKMEMSRIQELHGVKAYKSFIPLLQIPLGFGMYRVVKGMTSLPVPELLHESVGWIQDLTVADPFYILPACSGLFLYLALKRGGESGTNQFMDSAVGKAVLHGLPVISFAFLAFFPSALQLYFAATGLFGLGQAYLLSSPAFRKSAGIALAQPVMTPEEAESQQRKAIRLLADQLEASTKAASKATPAVEPSAVDRMIGSPKSYWKNFRKDIEDKMSDISGKGPATNPDGTPAEPPRLSEKDRQLAADYEKRRQEEEAWKRDERNHARREAHMRALEAQKEKARASFKNASTKQR</sequence>
<dbReference type="Proteomes" id="UP001177260">
    <property type="component" value="Unassembled WGS sequence"/>
</dbReference>
<evidence type="ECO:0000313" key="1">
    <source>
        <dbReference type="EMBL" id="KAK1144317.1"/>
    </source>
</evidence>
<protein>
    <submittedName>
        <fullName evidence="1">Uncharacterized protein</fullName>
    </submittedName>
</protein>
<proteinExistence type="predicted"/>
<evidence type="ECO:0000313" key="2">
    <source>
        <dbReference type="Proteomes" id="UP001177260"/>
    </source>
</evidence>
<organism evidence="1 2">
    <name type="scientific">Aspergillus melleus</name>
    <dbReference type="NCBI Taxonomy" id="138277"/>
    <lineage>
        <taxon>Eukaryota</taxon>
        <taxon>Fungi</taxon>
        <taxon>Dikarya</taxon>
        <taxon>Ascomycota</taxon>
        <taxon>Pezizomycotina</taxon>
        <taxon>Eurotiomycetes</taxon>
        <taxon>Eurotiomycetidae</taxon>
        <taxon>Eurotiales</taxon>
        <taxon>Aspergillaceae</taxon>
        <taxon>Aspergillus</taxon>
        <taxon>Aspergillus subgen. Circumdati</taxon>
    </lineage>
</organism>
<accession>A0ACC3B2F9</accession>
<reference evidence="1 2" key="1">
    <citation type="journal article" date="2023" name="ACS Omega">
        <title>Identification of the Neoaspergillic Acid Biosynthesis Gene Cluster by Establishing an In Vitro CRISPR-Ribonucleoprotein Genetic System in Aspergillus melleus.</title>
        <authorList>
            <person name="Yuan B."/>
            <person name="Grau M.F."/>
            <person name="Murata R.M."/>
            <person name="Torok T."/>
            <person name="Venkateswaran K."/>
            <person name="Stajich J.E."/>
            <person name="Wang C.C.C."/>
        </authorList>
    </citation>
    <scope>NUCLEOTIDE SEQUENCE [LARGE SCALE GENOMIC DNA]</scope>
    <source>
        <strain evidence="1 2">IMV 1140</strain>
    </source>
</reference>